<dbReference type="InterPro" id="IPR000073">
    <property type="entry name" value="AB_hydrolase_1"/>
</dbReference>
<sequence length="172" mass="18540">MTQLIKKLMIAVIVSILIGGVVGFQMWKKYQSQSPIQAYGKLVTVGGRKMNIYQIGKGKQTLVFIPGQGEPAPKASFTNLAKQLKNKYRLVFVEPLGSGLSDDTPKPRTSKNIVSEIHEALQKAGIKKGYFLAGHSIGGIYGLQYVKTYGSDVKGFIGIDSSTPGMEGGDEG</sequence>
<dbReference type="RefSeq" id="WP_044123730.1">
    <property type="nucleotide sequence ID" value="NZ_UHFA01000002.1"/>
</dbReference>
<dbReference type="AlphaFoldDB" id="A0A380JIW6"/>
<proteinExistence type="predicted"/>
<dbReference type="EMBL" id="UHFA01000002">
    <property type="protein sequence ID" value="SUN37367.1"/>
    <property type="molecule type" value="Genomic_DNA"/>
</dbReference>
<dbReference type="Gene3D" id="3.40.50.1820">
    <property type="entry name" value="alpha/beta hydrolase"/>
    <property type="match status" value="1"/>
</dbReference>
<accession>A0A380JIW6</accession>
<dbReference type="Pfam" id="PF00561">
    <property type="entry name" value="Abhydrolase_1"/>
    <property type="match status" value="1"/>
</dbReference>
<dbReference type="SUPFAM" id="SSF53474">
    <property type="entry name" value="alpha/beta-Hydrolases"/>
    <property type="match status" value="1"/>
</dbReference>
<dbReference type="InterPro" id="IPR029058">
    <property type="entry name" value="AB_hydrolase_fold"/>
</dbReference>
<evidence type="ECO:0000259" key="1">
    <source>
        <dbReference type="Pfam" id="PF00561"/>
    </source>
</evidence>
<dbReference type="Proteomes" id="UP000254082">
    <property type="component" value="Unassembled WGS sequence"/>
</dbReference>
<organism evidence="2 3">
    <name type="scientific">Streptococcus downei MFe28</name>
    <dbReference type="NCBI Taxonomy" id="764290"/>
    <lineage>
        <taxon>Bacteria</taxon>
        <taxon>Bacillati</taxon>
        <taxon>Bacillota</taxon>
        <taxon>Bacilli</taxon>
        <taxon>Lactobacillales</taxon>
        <taxon>Streptococcaceae</taxon>
        <taxon>Streptococcus</taxon>
    </lineage>
</organism>
<protein>
    <submittedName>
        <fullName evidence="2">Lipase 1</fullName>
        <ecNumber evidence="2">3.1.1.3</ecNumber>
    </submittedName>
</protein>
<dbReference type="EC" id="3.1.1.3" evidence="2"/>
<dbReference type="GO" id="GO:0004806">
    <property type="term" value="F:triacylglycerol lipase activity"/>
    <property type="evidence" value="ECO:0007669"/>
    <property type="project" value="UniProtKB-EC"/>
</dbReference>
<dbReference type="OrthoDB" id="1817159at2"/>
<dbReference type="InterPro" id="IPR050266">
    <property type="entry name" value="AB_hydrolase_sf"/>
</dbReference>
<dbReference type="PANTHER" id="PTHR43798:SF33">
    <property type="entry name" value="HYDROLASE, PUTATIVE (AFU_ORTHOLOGUE AFUA_2G14860)-RELATED"/>
    <property type="match status" value="1"/>
</dbReference>
<reference evidence="2 3" key="1">
    <citation type="submission" date="2018-06" db="EMBL/GenBank/DDBJ databases">
        <authorList>
            <consortium name="Pathogen Informatics"/>
            <person name="Doyle S."/>
        </authorList>
    </citation>
    <scope>NUCLEOTIDE SEQUENCE [LARGE SCALE GENOMIC DNA]</scope>
    <source>
        <strain evidence="3">NCTC 11391</strain>
    </source>
</reference>
<evidence type="ECO:0000313" key="2">
    <source>
        <dbReference type="EMBL" id="SUN37367.1"/>
    </source>
</evidence>
<dbReference type="GO" id="GO:0016020">
    <property type="term" value="C:membrane"/>
    <property type="evidence" value="ECO:0007669"/>
    <property type="project" value="TreeGrafter"/>
</dbReference>
<keyword evidence="2" id="KW-0378">Hydrolase</keyword>
<gene>
    <name evidence="2" type="primary">lip1</name>
    <name evidence="2" type="ORF">NCTC11391_02094</name>
</gene>
<name>A0A380JIW6_STRDO</name>
<keyword evidence="3" id="KW-1185">Reference proteome</keyword>
<feature type="domain" description="AB hydrolase-1" evidence="1">
    <location>
        <begin position="62"/>
        <end position="167"/>
    </location>
</feature>
<evidence type="ECO:0000313" key="3">
    <source>
        <dbReference type="Proteomes" id="UP000254082"/>
    </source>
</evidence>
<dbReference type="PANTHER" id="PTHR43798">
    <property type="entry name" value="MONOACYLGLYCEROL LIPASE"/>
    <property type="match status" value="1"/>
</dbReference>